<evidence type="ECO:0000313" key="1">
    <source>
        <dbReference type="EMBL" id="MCI48072.1"/>
    </source>
</evidence>
<protein>
    <submittedName>
        <fullName evidence="1">Uncharacterized protein</fullName>
    </submittedName>
</protein>
<sequence>MHYKVFSDHWDLHAIVEYYQLHSDDISAQCLRLVSLVLWKFWCSVVSTGIAGSRCQQGEAYYEICSVHGQGTSFDCSHLRG</sequence>
<feature type="non-terminal residue" evidence="1">
    <location>
        <position position="81"/>
    </location>
</feature>
<organism evidence="1 2">
    <name type="scientific">Trifolium medium</name>
    <dbReference type="NCBI Taxonomy" id="97028"/>
    <lineage>
        <taxon>Eukaryota</taxon>
        <taxon>Viridiplantae</taxon>
        <taxon>Streptophyta</taxon>
        <taxon>Embryophyta</taxon>
        <taxon>Tracheophyta</taxon>
        <taxon>Spermatophyta</taxon>
        <taxon>Magnoliopsida</taxon>
        <taxon>eudicotyledons</taxon>
        <taxon>Gunneridae</taxon>
        <taxon>Pentapetalae</taxon>
        <taxon>rosids</taxon>
        <taxon>fabids</taxon>
        <taxon>Fabales</taxon>
        <taxon>Fabaceae</taxon>
        <taxon>Papilionoideae</taxon>
        <taxon>50 kb inversion clade</taxon>
        <taxon>NPAAA clade</taxon>
        <taxon>Hologalegina</taxon>
        <taxon>IRL clade</taxon>
        <taxon>Trifolieae</taxon>
        <taxon>Trifolium</taxon>
    </lineage>
</organism>
<name>A0A392SHY5_9FABA</name>
<keyword evidence="2" id="KW-1185">Reference proteome</keyword>
<reference evidence="1 2" key="1">
    <citation type="journal article" date="2018" name="Front. Plant Sci.">
        <title>Red Clover (Trifolium pratense) and Zigzag Clover (T. medium) - A Picture of Genomic Similarities and Differences.</title>
        <authorList>
            <person name="Dluhosova J."/>
            <person name="Istvanek J."/>
            <person name="Nedelnik J."/>
            <person name="Repkova J."/>
        </authorList>
    </citation>
    <scope>NUCLEOTIDE SEQUENCE [LARGE SCALE GENOMIC DNA]</scope>
    <source>
        <strain evidence="2">cv. 10/8</strain>
        <tissue evidence="1">Leaf</tissue>
    </source>
</reference>
<dbReference type="AlphaFoldDB" id="A0A392SHY5"/>
<dbReference type="Proteomes" id="UP000265520">
    <property type="component" value="Unassembled WGS sequence"/>
</dbReference>
<evidence type="ECO:0000313" key="2">
    <source>
        <dbReference type="Proteomes" id="UP000265520"/>
    </source>
</evidence>
<accession>A0A392SHY5</accession>
<dbReference type="EMBL" id="LXQA010381156">
    <property type="protein sequence ID" value="MCI48072.1"/>
    <property type="molecule type" value="Genomic_DNA"/>
</dbReference>
<comment type="caution">
    <text evidence="1">The sequence shown here is derived from an EMBL/GenBank/DDBJ whole genome shotgun (WGS) entry which is preliminary data.</text>
</comment>
<proteinExistence type="predicted"/>